<organism evidence="2 3">
    <name type="scientific">Sphaeroforma arctica JP610</name>
    <dbReference type="NCBI Taxonomy" id="667725"/>
    <lineage>
        <taxon>Eukaryota</taxon>
        <taxon>Ichthyosporea</taxon>
        <taxon>Ichthyophonida</taxon>
        <taxon>Sphaeroforma</taxon>
    </lineage>
</organism>
<evidence type="ECO:0000313" key="2">
    <source>
        <dbReference type="EMBL" id="KNC85272.1"/>
    </source>
</evidence>
<dbReference type="AlphaFoldDB" id="A0A0L0G8A7"/>
<evidence type="ECO:0000313" key="3">
    <source>
        <dbReference type="Proteomes" id="UP000054560"/>
    </source>
</evidence>
<dbReference type="eggNOG" id="KOG2218">
    <property type="taxonomic scope" value="Eukaryota"/>
</dbReference>
<dbReference type="OrthoDB" id="2189254at2759"/>
<feature type="compositionally biased region" description="Polar residues" evidence="1">
    <location>
        <begin position="467"/>
        <end position="476"/>
    </location>
</feature>
<dbReference type="Gene3D" id="1.20.58.1420">
    <property type="entry name" value="Dsl1p vesicle tethering complex, Tip20p subunit, domain B"/>
    <property type="match status" value="1"/>
</dbReference>
<dbReference type="GO" id="GO:0006890">
    <property type="term" value="P:retrograde vesicle-mediated transport, Golgi to endoplasmic reticulum"/>
    <property type="evidence" value="ECO:0007669"/>
    <property type="project" value="InterPro"/>
</dbReference>
<dbReference type="GO" id="GO:0060628">
    <property type="term" value="P:regulation of ER to Golgi vesicle-mediated transport"/>
    <property type="evidence" value="ECO:0007669"/>
    <property type="project" value="TreeGrafter"/>
</dbReference>
<dbReference type="Proteomes" id="UP000054560">
    <property type="component" value="Unassembled WGS sequence"/>
</dbReference>
<proteinExistence type="predicted"/>
<protein>
    <submittedName>
        <fullName evidence="2">Uncharacterized protein</fullName>
    </submittedName>
</protein>
<dbReference type="InterPro" id="IPR007528">
    <property type="entry name" value="RINT1_Tip20"/>
</dbReference>
<feature type="region of interest" description="Disordered" evidence="1">
    <location>
        <begin position="462"/>
        <end position="521"/>
    </location>
</feature>
<feature type="compositionally biased region" description="Acidic residues" evidence="1">
    <location>
        <begin position="510"/>
        <end position="521"/>
    </location>
</feature>
<name>A0A0L0G8A7_9EUKA</name>
<dbReference type="STRING" id="667725.A0A0L0G8A7"/>
<dbReference type="GeneID" id="25903035"/>
<dbReference type="InterPro" id="IPR042044">
    <property type="entry name" value="EXOC6PINT-1/Sec15/Tip20_C_dom2"/>
</dbReference>
<dbReference type="EMBL" id="KQ241711">
    <property type="protein sequence ID" value="KNC85272.1"/>
    <property type="molecule type" value="Genomic_DNA"/>
</dbReference>
<dbReference type="PANTHER" id="PTHR13520:SF0">
    <property type="entry name" value="RAD50-INTERACTING PROTEIN 1"/>
    <property type="match status" value="1"/>
</dbReference>
<keyword evidence="3" id="KW-1185">Reference proteome</keyword>
<accession>A0A0L0G8A7</accession>
<dbReference type="Gene3D" id="1.20.58.670">
    <property type="entry name" value="Dsl1p vesicle tethering complex, Tip20p subunit, domain D"/>
    <property type="match status" value="1"/>
</dbReference>
<evidence type="ECO:0000256" key="1">
    <source>
        <dbReference type="SAM" id="MobiDB-lite"/>
    </source>
</evidence>
<sequence>MRIQREKWTSVLSDVDPLLVELESERQKHRFLSSLEDIETHAKVMETAMTGGEMEKTLAPYNALFNLNKELATNTSYMRLQSHCQHKLESCYSKLIQRYSDDFRVALEQMHWPQTFSNKLGKPDTYNKGLIRFQLMFCLMLDLKSPYESGADDKEPDAPLPDSMSQPEQPPTRLSLLPLNLMLEPLEKRFRYHFSGRRETNRIDKPEWMYTFLINVLKSHFHLLTKVLQPLLDRRQIPVHTVTLFTQSLVKLVNKKLELDMDKFTASREILSHVIAETLAFERELKGTYFYPTDLPISVHVFTGDRDRFALWLKYETTYALERLDMMMDSPVGNTFKYQGVEGMKSLRPTEVSGDVLLLLQSITERYHGLSDVTLQYQFISHIQIRILAIFLNELETVTVKYQEDLHEAIDRQESFMMHINSVFYLYTIVADWSEQVFFMDIYERLRANADTYEAIKKDRRTLGAEHSTTSRTSVDSLARASTGGHAHRQARAQDTDGGDESHNGTESGTESEAEEHEPSEYIVDDVEGQESELSMGLWASSASAGSSDGGGVFKGILKKYRLALDELLGRLTKSAVDGILPLFKAYRRQRWTVATSTRAAAHSDVSLAVCEPFQVIKEFMDVAHSTLAEPLFNHIWPRIAKSVSQYILNEVICTNFFNEGGAKQLQIDSECLFRMFKLYTNQPENFFKQFKETVLLLNMDLEKIQETKAKLTAAEESDDLDETAEVLEHLASLNVYKLTADQALTVLGRFLFPTKS</sequence>
<dbReference type="InterPro" id="IPR042042">
    <property type="entry name" value="Tip20p_domB"/>
</dbReference>
<dbReference type="GO" id="GO:0070939">
    <property type="term" value="C:Dsl1/NZR complex"/>
    <property type="evidence" value="ECO:0007669"/>
    <property type="project" value="InterPro"/>
</dbReference>
<dbReference type="RefSeq" id="XP_014159174.1">
    <property type="nucleotide sequence ID" value="XM_014303699.1"/>
</dbReference>
<dbReference type="PROSITE" id="PS51386">
    <property type="entry name" value="RINT1_TIP20"/>
    <property type="match status" value="1"/>
</dbReference>
<reference evidence="2 3" key="1">
    <citation type="submission" date="2011-02" db="EMBL/GenBank/DDBJ databases">
        <title>The Genome Sequence of Sphaeroforma arctica JP610.</title>
        <authorList>
            <consortium name="The Broad Institute Genome Sequencing Platform"/>
            <person name="Russ C."/>
            <person name="Cuomo C."/>
            <person name="Young S.K."/>
            <person name="Zeng Q."/>
            <person name="Gargeya S."/>
            <person name="Alvarado L."/>
            <person name="Berlin A."/>
            <person name="Chapman S.B."/>
            <person name="Chen Z."/>
            <person name="Freedman E."/>
            <person name="Gellesch M."/>
            <person name="Goldberg J."/>
            <person name="Griggs A."/>
            <person name="Gujja S."/>
            <person name="Heilman E."/>
            <person name="Heiman D."/>
            <person name="Howarth C."/>
            <person name="Mehta T."/>
            <person name="Neiman D."/>
            <person name="Pearson M."/>
            <person name="Roberts A."/>
            <person name="Saif S."/>
            <person name="Shea T."/>
            <person name="Shenoy N."/>
            <person name="Sisk P."/>
            <person name="Stolte C."/>
            <person name="Sykes S."/>
            <person name="White J."/>
            <person name="Yandava C."/>
            <person name="Burger G."/>
            <person name="Gray M.W."/>
            <person name="Holland P.W.H."/>
            <person name="King N."/>
            <person name="Lang F.B.F."/>
            <person name="Roger A.J."/>
            <person name="Ruiz-Trillo I."/>
            <person name="Haas B."/>
            <person name="Nusbaum C."/>
            <person name="Birren B."/>
        </authorList>
    </citation>
    <scope>NUCLEOTIDE SEQUENCE [LARGE SCALE GENOMIC DNA]</scope>
    <source>
        <strain evidence="2 3">JP610</strain>
    </source>
</reference>
<dbReference type="GO" id="GO:0006888">
    <property type="term" value="P:endoplasmic reticulum to Golgi vesicle-mediated transport"/>
    <property type="evidence" value="ECO:0007669"/>
    <property type="project" value="InterPro"/>
</dbReference>
<gene>
    <name evidence="2" type="ORF">SARC_02531</name>
</gene>
<dbReference type="Pfam" id="PF04437">
    <property type="entry name" value="RINT1_TIP1"/>
    <property type="match status" value="1"/>
</dbReference>
<dbReference type="PANTHER" id="PTHR13520">
    <property type="entry name" value="RAD50-INTERACTING PROTEIN 1 RINT-1"/>
    <property type="match status" value="1"/>
</dbReference>
<feature type="compositionally biased region" description="Basic and acidic residues" evidence="1">
    <location>
        <begin position="492"/>
        <end position="504"/>
    </location>
</feature>
<feature type="region of interest" description="Disordered" evidence="1">
    <location>
        <begin position="149"/>
        <end position="171"/>
    </location>
</feature>